<gene>
    <name evidence="2" type="ORF">GCM10011360_32800</name>
</gene>
<comment type="caution">
    <text evidence="2">The sequence shown here is derived from an EMBL/GenBank/DDBJ whole genome shotgun (WGS) entry which is preliminary data.</text>
</comment>
<dbReference type="PANTHER" id="PTHR43194:SF2">
    <property type="entry name" value="PEROXISOMAL MEMBRANE PROTEIN LPX1"/>
    <property type="match status" value="1"/>
</dbReference>
<dbReference type="InterPro" id="IPR050228">
    <property type="entry name" value="Carboxylesterase_BioH"/>
</dbReference>
<proteinExistence type="predicted"/>
<dbReference type="InterPro" id="IPR000639">
    <property type="entry name" value="Epox_hydrolase-like"/>
</dbReference>
<dbReference type="RefSeq" id="WP_188478901.1">
    <property type="nucleotide sequence ID" value="NZ_BMFJ01000002.1"/>
</dbReference>
<name>A0A917AEL0_9RHOB</name>
<feature type="domain" description="AB hydrolase-1" evidence="1">
    <location>
        <begin position="62"/>
        <end position="295"/>
    </location>
</feature>
<protein>
    <submittedName>
        <fullName evidence="2">Hydrolase</fullName>
    </submittedName>
</protein>
<evidence type="ECO:0000313" key="3">
    <source>
        <dbReference type="Proteomes" id="UP000612855"/>
    </source>
</evidence>
<reference evidence="3" key="1">
    <citation type="journal article" date="2019" name="Int. J. Syst. Evol. Microbiol.">
        <title>The Global Catalogue of Microorganisms (GCM) 10K type strain sequencing project: providing services to taxonomists for standard genome sequencing and annotation.</title>
        <authorList>
            <consortium name="The Broad Institute Genomics Platform"/>
            <consortium name="The Broad Institute Genome Sequencing Center for Infectious Disease"/>
            <person name="Wu L."/>
            <person name="Ma J."/>
        </authorList>
    </citation>
    <scope>NUCLEOTIDE SEQUENCE [LARGE SCALE GENOMIC DNA]</scope>
    <source>
        <strain evidence="3">CGMCC 1.12664</strain>
    </source>
</reference>
<keyword evidence="2" id="KW-0378">Hydrolase</keyword>
<dbReference type="InterPro" id="IPR029058">
    <property type="entry name" value="AB_hydrolase_fold"/>
</dbReference>
<dbReference type="PRINTS" id="PR00412">
    <property type="entry name" value="EPOXHYDRLASE"/>
</dbReference>
<dbReference type="Proteomes" id="UP000612855">
    <property type="component" value="Unassembled WGS sequence"/>
</dbReference>
<dbReference type="PANTHER" id="PTHR43194">
    <property type="entry name" value="HYDROLASE ALPHA/BETA FOLD FAMILY"/>
    <property type="match status" value="1"/>
</dbReference>
<dbReference type="InterPro" id="IPR000073">
    <property type="entry name" value="AB_hydrolase_1"/>
</dbReference>
<keyword evidence="3" id="KW-1185">Reference proteome</keyword>
<dbReference type="PRINTS" id="PR00111">
    <property type="entry name" value="ABHYDROLASE"/>
</dbReference>
<dbReference type="GO" id="GO:0016787">
    <property type="term" value="F:hydrolase activity"/>
    <property type="evidence" value="ECO:0007669"/>
    <property type="project" value="UniProtKB-KW"/>
</dbReference>
<dbReference type="AlphaFoldDB" id="A0A917AEL0"/>
<sequence>MIWVLLLALLLAAAWVAPFVIERRRPAMDDDARVNAPGNFAELSQGMTHFQWHGGVRGPVAVCVHGLTTPGFVWNDIAAELATMGYRVLTYDLYGRGYSDRPEGRQDEAFFTRQLEDLLAHQKVADDITLFGYSMGGVITTAFAAKHPDRIRQLVLVAPAGFGGFPTGFFRMMRDWGRIGDWMALALFPRRHRAAASALHRQYPALAEAASGQAEQVKWQGFIPAVLSSLRHALRDPKEAEHRKLSRVDVPVLAIWAAKDEAIPLSGMGNLTRWNRIAVNTQVEGAGHWLPLTHPREVVAAFRDGME</sequence>
<accession>A0A917AEL0</accession>
<dbReference type="EMBL" id="BMFJ01000002">
    <property type="protein sequence ID" value="GGE42870.1"/>
    <property type="molecule type" value="Genomic_DNA"/>
</dbReference>
<organism evidence="2 3">
    <name type="scientific">Primorskyibacter flagellatus</name>
    <dbReference type="NCBI Taxonomy" id="1387277"/>
    <lineage>
        <taxon>Bacteria</taxon>
        <taxon>Pseudomonadati</taxon>
        <taxon>Pseudomonadota</taxon>
        <taxon>Alphaproteobacteria</taxon>
        <taxon>Rhodobacterales</taxon>
        <taxon>Roseobacteraceae</taxon>
        <taxon>Primorskyibacter</taxon>
    </lineage>
</organism>
<dbReference type="Pfam" id="PF00561">
    <property type="entry name" value="Abhydrolase_1"/>
    <property type="match status" value="1"/>
</dbReference>
<dbReference type="SUPFAM" id="SSF53474">
    <property type="entry name" value="alpha/beta-Hydrolases"/>
    <property type="match status" value="1"/>
</dbReference>
<dbReference type="Gene3D" id="3.40.50.1820">
    <property type="entry name" value="alpha/beta hydrolase"/>
    <property type="match status" value="1"/>
</dbReference>
<evidence type="ECO:0000259" key="1">
    <source>
        <dbReference type="Pfam" id="PF00561"/>
    </source>
</evidence>
<evidence type="ECO:0000313" key="2">
    <source>
        <dbReference type="EMBL" id="GGE42870.1"/>
    </source>
</evidence>